<dbReference type="Gene3D" id="3.30.200.150">
    <property type="match status" value="1"/>
</dbReference>
<reference evidence="3" key="1">
    <citation type="journal article" date="2019" name="Int. J. Syst. Evol. Microbiol.">
        <title>The Global Catalogue of Microorganisms (GCM) 10K type strain sequencing project: providing services to taxonomists for standard genome sequencing and annotation.</title>
        <authorList>
            <consortium name="The Broad Institute Genomics Platform"/>
            <consortium name="The Broad Institute Genome Sequencing Center for Infectious Disease"/>
            <person name="Wu L."/>
            <person name="Ma J."/>
        </authorList>
    </citation>
    <scope>NUCLEOTIDE SEQUENCE [LARGE SCALE GENOMIC DNA]</scope>
    <source>
        <strain evidence="3">CGMCC 4.7241</strain>
    </source>
</reference>
<dbReference type="InterPro" id="IPR002575">
    <property type="entry name" value="Aminoglycoside_PTrfase"/>
</dbReference>
<sequence length="306" mass="32690">MELVELTPSHHRAAQAAEAFIGADPVAVHAPLTFGPTVVVRLEFANGLDAYVKAGAEQDVHREAAVIARARAAGVPAPEVLGIGTDADLPGGRWLLTRAASGVRLNELGLESATIDRTLDDLVDLYARLHRVALPGFGPLHADASGGTLPSWSRWQRETIEKALAQLGEVPFDALGMCTAFAPDLDRAPGVLLHADLGDGETFVDPSTGAVTAVVDWGAALVGDPLYDLVRFVGGGPAEDERPGLVHPRLHARYLARIGLSPASAERMLTFYRFHICVVEAAWGEDIGWRPAHLAWAERLFDRLCG</sequence>
<dbReference type="Gene3D" id="3.90.1200.10">
    <property type="match status" value="1"/>
</dbReference>
<proteinExistence type="predicted"/>
<dbReference type="Proteomes" id="UP001595699">
    <property type="component" value="Unassembled WGS sequence"/>
</dbReference>
<dbReference type="EMBL" id="JBHRZH010000022">
    <property type="protein sequence ID" value="MFC3764007.1"/>
    <property type="molecule type" value="Genomic_DNA"/>
</dbReference>
<evidence type="ECO:0000259" key="1">
    <source>
        <dbReference type="Pfam" id="PF01636"/>
    </source>
</evidence>
<protein>
    <submittedName>
        <fullName evidence="2">Phosphotransferase family protein</fullName>
    </submittedName>
</protein>
<evidence type="ECO:0000313" key="3">
    <source>
        <dbReference type="Proteomes" id="UP001595699"/>
    </source>
</evidence>
<dbReference type="InterPro" id="IPR051678">
    <property type="entry name" value="AGP_Transferase"/>
</dbReference>
<organism evidence="2 3">
    <name type="scientific">Tenggerimyces flavus</name>
    <dbReference type="NCBI Taxonomy" id="1708749"/>
    <lineage>
        <taxon>Bacteria</taxon>
        <taxon>Bacillati</taxon>
        <taxon>Actinomycetota</taxon>
        <taxon>Actinomycetes</taxon>
        <taxon>Propionibacteriales</taxon>
        <taxon>Nocardioidaceae</taxon>
        <taxon>Tenggerimyces</taxon>
    </lineage>
</organism>
<dbReference type="PANTHER" id="PTHR21310:SF15">
    <property type="entry name" value="AMINOGLYCOSIDE PHOSPHOTRANSFERASE DOMAIN-CONTAINING PROTEIN"/>
    <property type="match status" value="1"/>
</dbReference>
<evidence type="ECO:0000313" key="2">
    <source>
        <dbReference type="EMBL" id="MFC3764007.1"/>
    </source>
</evidence>
<keyword evidence="3" id="KW-1185">Reference proteome</keyword>
<name>A0ABV7YHB5_9ACTN</name>
<dbReference type="PANTHER" id="PTHR21310">
    <property type="entry name" value="AMINOGLYCOSIDE PHOSPHOTRANSFERASE-RELATED-RELATED"/>
    <property type="match status" value="1"/>
</dbReference>
<dbReference type="InterPro" id="IPR011009">
    <property type="entry name" value="Kinase-like_dom_sf"/>
</dbReference>
<dbReference type="RefSeq" id="WP_205116175.1">
    <property type="nucleotide sequence ID" value="NZ_JAFBCM010000001.1"/>
</dbReference>
<accession>A0ABV7YHB5</accession>
<comment type="caution">
    <text evidence="2">The sequence shown here is derived from an EMBL/GenBank/DDBJ whole genome shotgun (WGS) entry which is preliminary data.</text>
</comment>
<dbReference type="Pfam" id="PF01636">
    <property type="entry name" value="APH"/>
    <property type="match status" value="1"/>
</dbReference>
<gene>
    <name evidence="2" type="ORF">ACFOUW_24450</name>
</gene>
<dbReference type="SUPFAM" id="SSF56112">
    <property type="entry name" value="Protein kinase-like (PK-like)"/>
    <property type="match status" value="1"/>
</dbReference>
<feature type="domain" description="Aminoglycoside phosphotransferase" evidence="1">
    <location>
        <begin position="55"/>
        <end position="240"/>
    </location>
</feature>